<comment type="caution">
    <text evidence="1">The sequence shown here is derived from an EMBL/GenBank/DDBJ whole genome shotgun (WGS) entry which is preliminary data.</text>
</comment>
<dbReference type="Proteomes" id="UP001251528">
    <property type="component" value="Unassembled WGS sequence"/>
</dbReference>
<dbReference type="InterPro" id="IPR050977">
    <property type="entry name" value="Fungal_Meroterpenoid_Isomerase"/>
</dbReference>
<dbReference type="InterPro" id="IPR032710">
    <property type="entry name" value="NTF2-like_dom_sf"/>
</dbReference>
<dbReference type="PANTHER" id="PTHR39598:SF1">
    <property type="entry name" value="AUSTINOID BIOSYNTHESIS CLUSTERS PROTEIN F-RELATED"/>
    <property type="match status" value="1"/>
</dbReference>
<dbReference type="EMBL" id="JASWJB010000160">
    <property type="protein sequence ID" value="KAK2594648.1"/>
    <property type="molecule type" value="Genomic_DNA"/>
</dbReference>
<accession>A0AAJ0CMQ5</accession>
<evidence type="ECO:0000313" key="1">
    <source>
        <dbReference type="EMBL" id="KAK2594648.1"/>
    </source>
</evidence>
<dbReference type="AlphaFoldDB" id="A0AAJ0CMQ5"/>
<dbReference type="PANTHER" id="PTHR39598">
    <property type="entry name" value="AUSTINOL SYNTHESIS PROTEIN F-RELATED"/>
    <property type="match status" value="1"/>
</dbReference>
<protein>
    <recommendedName>
        <fullName evidence="3">SnoaL-like domain-containing protein</fullName>
    </recommendedName>
</protein>
<evidence type="ECO:0000313" key="2">
    <source>
        <dbReference type="Proteomes" id="UP001251528"/>
    </source>
</evidence>
<proteinExistence type="predicted"/>
<gene>
    <name evidence="1" type="ORF">QQS21_007624</name>
</gene>
<dbReference type="Gene3D" id="3.10.450.50">
    <property type="match status" value="1"/>
</dbReference>
<organism evidence="1 2">
    <name type="scientific">Conoideocrella luteorostrata</name>
    <dbReference type="NCBI Taxonomy" id="1105319"/>
    <lineage>
        <taxon>Eukaryota</taxon>
        <taxon>Fungi</taxon>
        <taxon>Dikarya</taxon>
        <taxon>Ascomycota</taxon>
        <taxon>Pezizomycotina</taxon>
        <taxon>Sordariomycetes</taxon>
        <taxon>Hypocreomycetidae</taxon>
        <taxon>Hypocreales</taxon>
        <taxon>Clavicipitaceae</taxon>
        <taxon>Conoideocrella</taxon>
    </lineage>
</organism>
<evidence type="ECO:0008006" key="3">
    <source>
        <dbReference type="Google" id="ProtNLM"/>
    </source>
</evidence>
<reference evidence="1" key="1">
    <citation type="submission" date="2023-06" db="EMBL/GenBank/DDBJ databases">
        <title>Conoideocrella luteorostrata (Hypocreales: Clavicipitaceae), a potential biocontrol fungus for elongate hemlock scale in United States Christmas tree production areas.</title>
        <authorList>
            <person name="Barrett H."/>
            <person name="Lovett B."/>
            <person name="Macias A.M."/>
            <person name="Stajich J.E."/>
            <person name="Kasson M.T."/>
        </authorList>
    </citation>
    <scope>NUCLEOTIDE SEQUENCE</scope>
    <source>
        <strain evidence="1">ARSEF 14590</strain>
    </source>
</reference>
<name>A0AAJ0CMQ5_9HYPO</name>
<keyword evidence="2" id="KW-1185">Reference proteome</keyword>
<dbReference type="SUPFAM" id="SSF54427">
    <property type="entry name" value="NTF2-like"/>
    <property type="match status" value="1"/>
</dbReference>
<sequence>MPAPAQVQKATIDKFLSSWINGNAEDTIALWSDDFHQRLLPFSLEQPTQSRAHAEVVYTKLVASLTNWKVDIKHIVHDAAKGTAAIYATSSADTPLPGEKWTNEYSVFLSLSEDGQKISDLQEMVDSAFYKQFFPKFRKYLMEQQHGTS</sequence>